<keyword evidence="15" id="KW-0464">Manganese</keyword>
<protein>
    <recommendedName>
        <fullName evidence="17 18">CDP-diacylglycerol--inositol 3-phosphatidyltransferase</fullName>
        <ecNumber evidence="5 18">2.7.8.11</ecNumber>
    </recommendedName>
</protein>
<evidence type="ECO:0000256" key="4">
    <source>
        <dbReference type="ARBA" id="ARBA00010441"/>
    </source>
</evidence>
<dbReference type="PANTHER" id="PTHR15362">
    <property type="entry name" value="PHOSPHATIDYLINOSITOL SYNTHASE"/>
    <property type="match status" value="1"/>
</dbReference>
<keyword evidence="6 18" id="KW-0444">Lipid biosynthesis</keyword>
<dbReference type="GO" id="GO:0016020">
    <property type="term" value="C:membrane"/>
    <property type="evidence" value="ECO:0007669"/>
    <property type="project" value="UniProtKB-SubCell"/>
</dbReference>
<evidence type="ECO:0000256" key="6">
    <source>
        <dbReference type="ARBA" id="ARBA00022516"/>
    </source>
</evidence>
<evidence type="ECO:0000256" key="9">
    <source>
        <dbReference type="ARBA" id="ARBA00022723"/>
    </source>
</evidence>
<dbReference type="GO" id="GO:0006661">
    <property type="term" value="P:phosphatidylinositol biosynthetic process"/>
    <property type="evidence" value="ECO:0007669"/>
    <property type="project" value="TreeGrafter"/>
</dbReference>
<comment type="similarity">
    <text evidence="4 18 19">Belongs to the CDP-alcohol phosphatidyltransferase class-I family.</text>
</comment>
<comment type="subcellular location">
    <subcellularLocation>
        <location evidence="3">Membrane</location>
        <topology evidence="3">Multi-pass membrane protein</topology>
    </subcellularLocation>
</comment>
<dbReference type="PANTHER" id="PTHR15362:SF4">
    <property type="entry name" value="CDP-DIACYLGLYCEROL--INOSITOL 3-PHOSPHATIDYLTRANSFERASE"/>
    <property type="match status" value="1"/>
</dbReference>
<comment type="cofactor">
    <cofactor evidence="1">
        <name>Mn(2+)</name>
        <dbReference type="ChEBI" id="CHEBI:29035"/>
    </cofactor>
</comment>
<dbReference type="PROSITE" id="PS00379">
    <property type="entry name" value="CDP_ALCOHOL_P_TRANSF"/>
    <property type="match status" value="1"/>
</dbReference>
<keyword evidence="7 18" id="KW-0808">Transferase</keyword>
<keyword evidence="11 20" id="KW-1133">Transmembrane helix</keyword>
<name>A0A7J7KAW9_BUGNE</name>
<dbReference type="InterPro" id="IPR048254">
    <property type="entry name" value="CDP_ALCOHOL_P_TRANSF_CS"/>
</dbReference>
<dbReference type="EC" id="2.7.8.11" evidence="5 18"/>
<accession>A0A7J7KAW9</accession>
<evidence type="ECO:0000256" key="17">
    <source>
        <dbReference type="ARBA" id="ARBA00070582"/>
    </source>
</evidence>
<sequence length="171" mass="19526">MAEDRKTCSVYLYIPNIIGYVRILLALLSFYYMPTDYVRAGILYTTSCLLDAFDGYAARYFNQVSLFGAVLDLLTDRVIAPVGLLVTLSILYPTYSLLFQLFLVLDISSHWLHLHSSILTGKQSHKTLDKDANALMKFYYSNRIFLFSMAAGNELFFSFSLPTLFYSRTAQ</sequence>
<keyword evidence="22" id="KW-1185">Reference proteome</keyword>
<keyword evidence="9" id="KW-0479">Metal-binding</keyword>
<keyword evidence="13 18" id="KW-0472">Membrane</keyword>
<evidence type="ECO:0000256" key="8">
    <source>
        <dbReference type="ARBA" id="ARBA00022692"/>
    </source>
</evidence>
<dbReference type="InterPro" id="IPR014387">
    <property type="entry name" value="CDP_diag_ino_3_P_euk"/>
</dbReference>
<feature type="transmembrane region" description="Helical" evidence="20">
    <location>
        <begin position="144"/>
        <end position="166"/>
    </location>
</feature>
<dbReference type="InterPro" id="IPR043130">
    <property type="entry name" value="CDP-OH_PTrfase_TM_dom"/>
</dbReference>
<keyword evidence="10" id="KW-0460">Magnesium</keyword>
<keyword evidence="16 18" id="KW-1208">Phospholipid metabolism</keyword>
<keyword evidence="14 18" id="KW-0594">Phospholipid biosynthesis</keyword>
<evidence type="ECO:0000256" key="19">
    <source>
        <dbReference type="RuleBase" id="RU003750"/>
    </source>
</evidence>
<dbReference type="FunFam" id="1.20.120.1760:FF:000003">
    <property type="entry name" value="CDP-diacylglycerol--inositol 3-phosphatidyltransferase"/>
    <property type="match status" value="1"/>
</dbReference>
<comment type="caution">
    <text evidence="21">The sequence shown here is derived from an EMBL/GenBank/DDBJ whole genome shotgun (WGS) entry which is preliminary data.</text>
</comment>
<evidence type="ECO:0000256" key="5">
    <source>
        <dbReference type="ARBA" id="ARBA00013212"/>
    </source>
</evidence>
<evidence type="ECO:0000313" key="21">
    <source>
        <dbReference type="EMBL" id="KAF6035335.1"/>
    </source>
</evidence>
<dbReference type="GO" id="GO:0005794">
    <property type="term" value="C:Golgi apparatus"/>
    <property type="evidence" value="ECO:0007669"/>
    <property type="project" value="TreeGrafter"/>
</dbReference>
<proteinExistence type="inferred from homology"/>
<feature type="transmembrane region" description="Helical" evidence="20">
    <location>
        <begin position="78"/>
        <end position="105"/>
    </location>
</feature>
<dbReference type="GO" id="GO:0046872">
    <property type="term" value="F:metal ion binding"/>
    <property type="evidence" value="ECO:0007669"/>
    <property type="project" value="UniProtKB-KW"/>
</dbReference>
<dbReference type="AlphaFoldDB" id="A0A7J7KAW9"/>
<evidence type="ECO:0000256" key="18">
    <source>
        <dbReference type="PIRNR" id="PIRNR000848"/>
    </source>
</evidence>
<evidence type="ECO:0000256" key="13">
    <source>
        <dbReference type="ARBA" id="ARBA00023136"/>
    </source>
</evidence>
<keyword evidence="8 20" id="KW-0812">Transmembrane</keyword>
<dbReference type="InterPro" id="IPR000462">
    <property type="entry name" value="CDP-OH_P_trans"/>
</dbReference>
<gene>
    <name evidence="21" type="ORF">EB796_006350</name>
</gene>
<comment type="catalytic activity">
    <reaction evidence="18">
        <text>a CDP-1,2-diacyl-sn-glycerol + myo-inositol = a 1,2-diacyl-sn-glycero-3-phospho-(1D-myo-inositol) + CMP + H(+)</text>
        <dbReference type="Rhea" id="RHEA:11580"/>
        <dbReference type="ChEBI" id="CHEBI:15378"/>
        <dbReference type="ChEBI" id="CHEBI:17268"/>
        <dbReference type="ChEBI" id="CHEBI:57880"/>
        <dbReference type="ChEBI" id="CHEBI:58332"/>
        <dbReference type="ChEBI" id="CHEBI:60377"/>
        <dbReference type="EC" id="2.7.8.11"/>
    </reaction>
</comment>
<evidence type="ECO:0000256" key="7">
    <source>
        <dbReference type="ARBA" id="ARBA00022679"/>
    </source>
</evidence>
<evidence type="ECO:0000313" key="22">
    <source>
        <dbReference type="Proteomes" id="UP000593567"/>
    </source>
</evidence>
<evidence type="ECO:0000256" key="14">
    <source>
        <dbReference type="ARBA" id="ARBA00023209"/>
    </source>
</evidence>
<dbReference type="OrthoDB" id="10251079at2759"/>
<evidence type="ECO:0000256" key="12">
    <source>
        <dbReference type="ARBA" id="ARBA00023098"/>
    </source>
</evidence>
<dbReference type="EMBL" id="VXIV02000892">
    <property type="protein sequence ID" value="KAF6035335.1"/>
    <property type="molecule type" value="Genomic_DNA"/>
</dbReference>
<dbReference type="Gene3D" id="1.20.120.1760">
    <property type="match status" value="1"/>
</dbReference>
<evidence type="ECO:0000256" key="3">
    <source>
        <dbReference type="ARBA" id="ARBA00004141"/>
    </source>
</evidence>
<reference evidence="21" key="1">
    <citation type="submission" date="2020-06" db="EMBL/GenBank/DDBJ databases">
        <title>Draft genome of Bugula neritina, a colonial animal packing powerful symbionts and potential medicines.</title>
        <authorList>
            <person name="Rayko M."/>
        </authorList>
    </citation>
    <scope>NUCLEOTIDE SEQUENCE [LARGE SCALE GENOMIC DNA]</scope>
    <source>
        <strain evidence="21">Kwan_BN1</strain>
    </source>
</reference>
<evidence type="ECO:0000256" key="20">
    <source>
        <dbReference type="SAM" id="Phobius"/>
    </source>
</evidence>
<comment type="cofactor">
    <cofactor evidence="2">
        <name>Mg(2+)</name>
        <dbReference type="ChEBI" id="CHEBI:18420"/>
    </cofactor>
</comment>
<evidence type="ECO:0000256" key="16">
    <source>
        <dbReference type="ARBA" id="ARBA00023264"/>
    </source>
</evidence>
<evidence type="ECO:0000256" key="2">
    <source>
        <dbReference type="ARBA" id="ARBA00001946"/>
    </source>
</evidence>
<dbReference type="Pfam" id="PF01066">
    <property type="entry name" value="CDP-OH_P_transf"/>
    <property type="match status" value="1"/>
</dbReference>
<evidence type="ECO:0000256" key="10">
    <source>
        <dbReference type="ARBA" id="ARBA00022842"/>
    </source>
</evidence>
<dbReference type="GO" id="GO:0003881">
    <property type="term" value="F:CDP-diacylglycerol-inositol 3-phosphatidyltransferase activity"/>
    <property type="evidence" value="ECO:0007669"/>
    <property type="project" value="UniProtKB-UniRule"/>
</dbReference>
<dbReference type="Proteomes" id="UP000593567">
    <property type="component" value="Unassembled WGS sequence"/>
</dbReference>
<feature type="transmembrane region" description="Helical" evidence="20">
    <location>
        <begin position="12"/>
        <end position="33"/>
    </location>
</feature>
<keyword evidence="12 18" id="KW-0443">Lipid metabolism</keyword>
<organism evidence="21 22">
    <name type="scientific">Bugula neritina</name>
    <name type="common">Brown bryozoan</name>
    <name type="synonym">Sertularia neritina</name>
    <dbReference type="NCBI Taxonomy" id="10212"/>
    <lineage>
        <taxon>Eukaryota</taxon>
        <taxon>Metazoa</taxon>
        <taxon>Spiralia</taxon>
        <taxon>Lophotrochozoa</taxon>
        <taxon>Bryozoa</taxon>
        <taxon>Gymnolaemata</taxon>
        <taxon>Cheilostomatida</taxon>
        <taxon>Flustrina</taxon>
        <taxon>Buguloidea</taxon>
        <taxon>Bugulidae</taxon>
        <taxon>Bugula</taxon>
    </lineage>
</organism>
<evidence type="ECO:0000256" key="11">
    <source>
        <dbReference type="ARBA" id="ARBA00022989"/>
    </source>
</evidence>
<dbReference type="PIRSF" id="PIRSF000848">
    <property type="entry name" value="CDP_diag_ino_3_P"/>
    <property type="match status" value="1"/>
</dbReference>
<evidence type="ECO:0000256" key="15">
    <source>
        <dbReference type="ARBA" id="ARBA00023211"/>
    </source>
</evidence>
<evidence type="ECO:0000256" key="1">
    <source>
        <dbReference type="ARBA" id="ARBA00001936"/>
    </source>
</evidence>